<dbReference type="InterPro" id="IPR001810">
    <property type="entry name" value="F-box_dom"/>
</dbReference>
<dbReference type="PaxDb" id="4565-Traes_2DS_476DD6E63.1"/>
<dbReference type="InterPro" id="IPR050796">
    <property type="entry name" value="SCF_F-box_component"/>
</dbReference>
<dbReference type="Gramene" id="TraesCAD_scaffold_012295_01G000300.1">
    <property type="protein sequence ID" value="TraesCAD_scaffold_012295_01G000300.1"/>
    <property type="gene ID" value="TraesCAD_scaffold_012295_01G000300"/>
</dbReference>
<reference evidence="3" key="2">
    <citation type="submission" date="2018-10" db="UniProtKB">
        <authorList>
            <consortium name="EnsemblPlants"/>
        </authorList>
    </citation>
    <scope>IDENTIFICATION</scope>
</reference>
<dbReference type="STRING" id="4565.A0A3B6C0W9"/>
<dbReference type="InterPro" id="IPR013187">
    <property type="entry name" value="F-box-assoc_dom_typ3"/>
</dbReference>
<dbReference type="Proteomes" id="UP000019116">
    <property type="component" value="Chromosome 2B"/>
</dbReference>
<dbReference type="Gramene" id="TraesSYM2B03G00848250.1">
    <property type="protein sequence ID" value="TraesSYM2B03G00848250.1.CDS1"/>
    <property type="gene ID" value="TraesSYM2B03G00848250"/>
</dbReference>
<feature type="compositionally biased region" description="Basic residues" evidence="1">
    <location>
        <begin position="20"/>
        <end position="31"/>
    </location>
</feature>
<dbReference type="Gramene" id="TraesCLE_scaffold_027332_01G000300.1">
    <property type="protein sequence ID" value="TraesCLE_scaffold_027332_01G000300.1"/>
    <property type="gene ID" value="TraesCLE_scaffold_027332_01G000300"/>
</dbReference>
<proteinExistence type="predicted"/>
<evidence type="ECO:0000313" key="3">
    <source>
        <dbReference type="EnsemblPlants" id="TraesCS2B02G064100.1.cds1"/>
    </source>
</evidence>
<evidence type="ECO:0000256" key="1">
    <source>
        <dbReference type="SAM" id="MobiDB-lite"/>
    </source>
</evidence>
<feature type="domain" description="F-box" evidence="2">
    <location>
        <begin position="37"/>
        <end position="78"/>
    </location>
</feature>
<keyword evidence="4" id="KW-1185">Reference proteome</keyword>
<dbReference type="PANTHER" id="PTHR31672">
    <property type="entry name" value="BNACNNG10540D PROTEIN"/>
    <property type="match status" value="1"/>
</dbReference>
<dbReference type="Gene3D" id="1.20.1280.50">
    <property type="match status" value="1"/>
</dbReference>
<evidence type="ECO:0000313" key="4">
    <source>
        <dbReference type="Proteomes" id="UP000019116"/>
    </source>
</evidence>
<dbReference type="SMART" id="SM00256">
    <property type="entry name" value="FBOX"/>
    <property type="match status" value="1"/>
</dbReference>
<reference evidence="3" key="1">
    <citation type="submission" date="2018-08" db="EMBL/GenBank/DDBJ databases">
        <authorList>
            <person name="Rossello M."/>
        </authorList>
    </citation>
    <scope>NUCLEOTIDE SEQUENCE [LARGE SCALE GENOMIC DNA]</scope>
    <source>
        <strain evidence="3">cv. Chinese Spring</strain>
    </source>
</reference>
<organism evidence="3">
    <name type="scientific">Triticum aestivum</name>
    <name type="common">Wheat</name>
    <dbReference type="NCBI Taxonomy" id="4565"/>
    <lineage>
        <taxon>Eukaryota</taxon>
        <taxon>Viridiplantae</taxon>
        <taxon>Streptophyta</taxon>
        <taxon>Embryophyta</taxon>
        <taxon>Tracheophyta</taxon>
        <taxon>Spermatophyta</taxon>
        <taxon>Magnoliopsida</taxon>
        <taxon>Liliopsida</taxon>
        <taxon>Poales</taxon>
        <taxon>Poaceae</taxon>
        <taxon>BOP clade</taxon>
        <taxon>Pooideae</taxon>
        <taxon>Triticodae</taxon>
        <taxon>Triticeae</taxon>
        <taxon>Triticinae</taxon>
        <taxon>Triticum</taxon>
    </lineage>
</organism>
<protein>
    <recommendedName>
        <fullName evidence="2">F-box domain-containing protein</fullName>
    </recommendedName>
</protein>
<dbReference type="Pfam" id="PF12937">
    <property type="entry name" value="F-box-like"/>
    <property type="match status" value="1"/>
</dbReference>
<dbReference type="InterPro" id="IPR017451">
    <property type="entry name" value="F-box-assoc_interact_dom"/>
</dbReference>
<dbReference type="Gramene" id="TraesARI2B03G00848450.1">
    <property type="protein sequence ID" value="TraesARI2B03G00848450.1.CDS1"/>
    <property type="gene ID" value="TraesARI2B03G00848450"/>
</dbReference>
<dbReference type="Pfam" id="PF08268">
    <property type="entry name" value="FBA_3"/>
    <property type="match status" value="1"/>
</dbReference>
<dbReference type="Gramene" id="TraesSYM2B03G00848250.2">
    <property type="protein sequence ID" value="TraesSYM2B03G00848250.2.CDS1"/>
    <property type="gene ID" value="TraesSYM2B03G00848250"/>
</dbReference>
<feature type="region of interest" description="Disordered" evidence="1">
    <location>
        <begin position="10"/>
        <end position="31"/>
    </location>
</feature>
<name>A0A3B6C0W9_WHEAT</name>
<dbReference type="EnsemblPlants" id="TraesCS2B02G064100.1">
    <property type="protein sequence ID" value="TraesCS2B02G064100.1.cds1"/>
    <property type="gene ID" value="TraesCS2B02G064100"/>
</dbReference>
<dbReference type="CDD" id="cd22157">
    <property type="entry name" value="F-box_AtFBW1-like"/>
    <property type="match status" value="1"/>
</dbReference>
<accession>A0A3B6C0W9</accession>
<dbReference type="SUPFAM" id="SSF81383">
    <property type="entry name" value="F-box domain"/>
    <property type="match status" value="1"/>
</dbReference>
<dbReference type="AlphaFoldDB" id="A0A3B6C0W9"/>
<dbReference type="Gramene" id="TraesCS2B02G064100.1">
    <property type="protein sequence ID" value="TraesCS2B02G064100.1.cds1"/>
    <property type="gene ID" value="TraesCS2B02G064100"/>
</dbReference>
<dbReference type="NCBIfam" id="TIGR01640">
    <property type="entry name" value="F_box_assoc_1"/>
    <property type="match status" value="1"/>
</dbReference>
<sequence length="391" mass="44868">MLLRSGRRLVAQEEPGRTASPRRRSRARSDRHRLAGIPDEILQQEILPRLPAKSVLRCRAVCRSWRSLASDPAFLLDHHRRQPALPLIRSCRISDVSGRGLESRLNAIHLRSAKLGPSFQFPFGGSFAISASCDGLFVVFNYIICNPATREWATLRQDAKRIENLIALFRHQPSGEFRVMYWRNNSMELICRQEYYMLTVGTNNSWRVDCPLTEVLAEEPSIFGAPVLLNGSLHIHWRRQSGVHYHRIRVFDTVAETSRLMIPPPVNPCHVMHLLDQGGKLAASTSNDGMTGMSIFVLQDPEHDVWSFQYRIKLPVMEIRRFQEQGDWWAKVVSEEGDVLVSCCGHLLQCDKKGNLVAKFKYDDDMPMVIPHKFKESLIQHTFFQKTKNKN</sequence>
<dbReference type="OrthoDB" id="581142at2759"/>
<evidence type="ECO:0000259" key="2">
    <source>
        <dbReference type="SMART" id="SM00256"/>
    </source>
</evidence>
<dbReference type="InterPro" id="IPR036047">
    <property type="entry name" value="F-box-like_dom_sf"/>
</dbReference>